<name>A0A498J3W1_MALDO</name>
<feature type="compositionally biased region" description="Polar residues" evidence="13">
    <location>
        <begin position="1406"/>
        <end position="1421"/>
    </location>
</feature>
<evidence type="ECO:0000256" key="8">
    <source>
        <dbReference type="ARBA" id="ARBA00022837"/>
    </source>
</evidence>
<feature type="compositionally biased region" description="Basic and acidic residues" evidence="13">
    <location>
        <begin position="648"/>
        <end position="670"/>
    </location>
</feature>
<evidence type="ECO:0000256" key="11">
    <source>
        <dbReference type="ARBA" id="ARBA00023136"/>
    </source>
</evidence>
<feature type="region of interest" description="Disordered" evidence="13">
    <location>
        <begin position="1406"/>
        <end position="1427"/>
    </location>
</feature>
<feature type="transmembrane region" description="Helical" evidence="14">
    <location>
        <begin position="291"/>
        <end position="308"/>
    </location>
</feature>
<keyword evidence="12" id="KW-0694">RNA-binding</keyword>
<feature type="transmembrane region" description="Helical" evidence="14">
    <location>
        <begin position="250"/>
        <end position="271"/>
    </location>
</feature>
<feature type="compositionally biased region" description="Basic and acidic residues" evidence="13">
    <location>
        <begin position="549"/>
        <end position="570"/>
    </location>
</feature>
<evidence type="ECO:0000313" key="17">
    <source>
        <dbReference type="Proteomes" id="UP000290289"/>
    </source>
</evidence>
<dbReference type="CDD" id="cd00590">
    <property type="entry name" value="RRM_SF"/>
    <property type="match status" value="1"/>
</dbReference>
<feature type="transmembrane region" description="Helical" evidence="14">
    <location>
        <begin position="186"/>
        <end position="204"/>
    </location>
</feature>
<keyword evidence="5" id="KW-0926">Vacuole</keyword>
<feature type="compositionally biased region" description="Polar residues" evidence="13">
    <location>
        <begin position="786"/>
        <end position="795"/>
    </location>
</feature>
<evidence type="ECO:0000313" key="16">
    <source>
        <dbReference type="EMBL" id="RXH90180.1"/>
    </source>
</evidence>
<dbReference type="Pfam" id="PF00076">
    <property type="entry name" value="RRM_1"/>
    <property type="match status" value="2"/>
</dbReference>
<dbReference type="PROSITE" id="PS50102">
    <property type="entry name" value="RRM"/>
    <property type="match status" value="2"/>
</dbReference>
<accession>A0A498J3W1</accession>
<feature type="compositionally biased region" description="Polar residues" evidence="13">
    <location>
        <begin position="1182"/>
        <end position="1199"/>
    </location>
</feature>
<keyword evidence="6" id="KW-0109">Calcium transport</keyword>
<feature type="transmembrane region" description="Helical" evidence="14">
    <location>
        <begin position="320"/>
        <end position="341"/>
    </location>
</feature>
<dbReference type="Pfam" id="PF07744">
    <property type="entry name" value="SPOC"/>
    <property type="match status" value="1"/>
</dbReference>
<dbReference type="FunFam" id="1.20.1420.30:FF:000012">
    <property type="entry name" value="Vacuolar cation/proton exchanger"/>
    <property type="match status" value="1"/>
</dbReference>
<feature type="compositionally biased region" description="Polar residues" evidence="13">
    <location>
        <begin position="1240"/>
        <end position="1262"/>
    </location>
</feature>
<evidence type="ECO:0000256" key="5">
    <source>
        <dbReference type="ARBA" id="ARBA00022554"/>
    </source>
</evidence>
<feature type="compositionally biased region" description="Basic and acidic residues" evidence="13">
    <location>
        <begin position="1222"/>
        <end position="1233"/>
    </location>
</feature>
<feature type="domain" description="RRM" evidence="15">
    <location>
        <begin position="707"/>
        <end position="781"/>
    </location>
</feature>
<feature type="transmembrane region" description="Helical" evidence="14">
    <location>
        <begin position="482"/>
        <end position="501"/>
    </location>
</feature>
<feature type="region of interest" description="Disordered" evidence="13">
    <location>
        <begin position="1218"/>
        <end position="1262"/>
    </location>
</feature>
<feature type="region of interest" description="Disordered" evidence="13">
    <location>
        <begin position="786"/>
        <end position="813"/>
    </location>
</feature>
<dbReference type="PANTHER" id="PTHR31503">
    <property type="entry name" value="VACUOLAR CALCIUM ION TRANSPORTER"/>
    <property type="match status" value="1"/>
</dbReference>
<evidence type="ECO:0000256" key="3">
    <source>
        <dbReference type="ARBA" id="ARBA00022448"/>
    </source>
</evidence>
<comment type="subcellular location">
    <subcellularLocation>
        <location evidence="1">Vacuole membrane</location>
        <topology evidence="1">Multi-pass membrane protein</topology>
    </subcellularLocation>
</comment>
<dbReference type="GO" id="GO:0015369">
    <property type="term" value="F:calcium:proton antiporter activity"/>
    <property type="evidence" value="ECO:0007669"/>
    <property type="project" value="InterPro"/>
</dbReference>
<feature type="transmembrane region" description="Helical" evidence="14">
    <location>
        <begin position="401"/>
        <end position="423"/>
    </location>
</feature>
<dbReference type="Pfam" id="PF01699">
    <property type="entry name" value="Na_Ca_ex"/>
    <property type="match status" value="2"/>
</dbReference>
<keyword evidence="17" id="KW-1185">Reference proteome</keyword>
<dbReference type="EMBL" id="RDQH01000335">
    <property type="protein sequence ID" value="RXH90180.1"/>
    <property type="molecule type" value="Genomic_DNA"/>
</dbReference>
<evidence type="ECO:0000256" key="7">
    <source>
        <dbReference type="ARBA" id="ARBA00022692"/>
    </source>
</evidence>
<feature type="region of interest" description="Disordered" evidence="13">
    <location>
        <begin position="1277"/>
        <end position="1386"/>
    </location>
</feature>
<dbReference type="GO" id="GO:0003723">
    <property type="term" value="F:RNA binding"/>
    <property type="evidence" value="ECO:0007669"/>
    <property type="project" value="UniProtKB-UniRule"/>
</dbReference>
<comment type="caution">
    <text evidence="16">The sequence shown here is derived from an EMBL/GenBank/DDBJ whole genome shotgun (WGS) entry which is preliminary data.</text>
</comment>
<feature type="compositionally biased region" description="Polar residues" evidence="13">
    <location>
        <begin position="1348"/>
        <end position="1378"/>
    </location>
</feature>
<dbReference type="InterPro" id="IPR044880">
    <property type="entry name" value="NCX_ion-bd_dom_sf"/>
</dbReference>
<dbReference type="NCBIfam" id="TIGR00378">
    <property type="entry name" value="cax"/>
    <property type="match status" value="1"/>
</dbReference>
<dbReference type="NCBIfam" id="TIGR00846">
    <property type="entry name" value="caca2"/>
    <property type="match status" value="1"/>
</dbReference>
<evidence type="ECO:0000259" key="15">
    <source>
        <dbReference type="PROSITE" id="PS50102"/>
    </source>
</evidence>
<keyword evidence="9 14" id="KW-1133">Transmembrane helix</keyword>
<protein>
    <recommendedName>
        <fullName evidence="15">RRM domain-containing protein</fullName>
    </recommendedName>
</protein>
<proteinExistence type="inferred from homology"/>
<reference evidence="16 17" key="1">
    <citation type="submission" date="2018-10" db="EMBL/GenBank/DDBJ databases">
        <title>A high-quality apple genome assembly.</title>
        <authorList>
            <person name="Hu J."/>
        </authorList>
    </citation>
    <scope>NUCLEOTIDE SEQUENCE [LARGE SCALE GENOMIC DNA]</scope>
    <source>
        <strain evidence="17">cv. HFTH1</strain>
        <tissue evidence="16">Young leaf</tissue>
    </source>
</reference>
<feature type="region of interest" description="Disordered" evidence="13">
    <location>
        <begin position="1160"/>
        <end position="1199"/>
    </location>
</feature>
<sequence>MAVDQYLTSQYLSKLPNNREGDSKSNLGAGGEHTVVNNLLTPRPAIWALSVTEFYFHLMDSDNRYNNDDNKSRNNDASTIKINSHVELYVVMVSKAFPSIPMGSTQSKSVFEFEDQSLVGPEKHSLDEAPLRALYSGGANDCCPHVLKNSVADSIRTVVFSAKINLLMPFGPLAIVVDKLTGHHGWVFLLSLLGIIPLAERLGYATEQLACYTGPTVGGLLNATFGNATELIISIYALKRSMIRVVQQSLLGSILSNMLLVLGCAFFAGGLVHSKTEQVFNKGTAGVNSGLLLMAVMGLLFPAVLHSTRTELHYGKSELSLSRFTSCIMLVAYASFLFFQLRSQHNLYIPVNQAEDQTEENSDEEEAPEITKWESIIWLSILTAWISVLSEYLVNAIEGASVAMGIPVAFISVILLPIVGNAAEHAGAVMFAMKDKLIPFCVVVGWCMGCPMDLDFQLFETATLFITVLVVAFMLQEGTSNYFKGLMLILCYIIVAASFFVHRDPKAIQDKPQNPKQLKNFRRHWASIDSHSKKRRRNHCKVTMAGRGGGRDRFPESRGGHGLRRLDSKGGKAPPSRNLWVGNLSHSTVEEDLVNPFLQFGELESVAFHPGRSYAFLKFKREDDAIAAMDSLQDLPVAGNPLRIEFTKADKSSAPSREEDYSQRRDEQRTAPRGSPFYQMEFRARQDSPEQFYQEKSNMSDKNAEPSAVLWIGFPALLKVDEMILRKAFSPFGEIEKITAFPGRTYAFVRFRSEVSACRAKEALQGKLFGNPRVHICFAKSETGSANSGRNSMSVPPSPHFQVNGRSGSSENFREDTKFGSFTGNPSIRSPHYFPDFDAVDSDPYGFKRKGNLWRGENNMFEQRRYKEMRSELGLSEDMYDPRGSPKREKYSHLNDYSQRFPQTSQPYEEPWDLPEDIHLFHGAKKLKTESFLSNKEFPEYPQSDYNPERHGFSRSYSDFPQADSSNRNFEGGPFGYNQIPDRPMSLPPALEERGDRWKESYDDFQVSSGSQLANPVDRRRFTPERDRPSFNVWKWEGTIAKGGTPVCNARCFPVGKLLDFTLPEFLDCTARTGLDMLSKHYYQAASAWVVFFAPQSDADIGYYNEFMHYLGEKQRAAVAKLDDKNTLFLVPPSDFSEKVLKVPGKLSISGVVLRLENPSSNFGSVHQQPERKDTRLLSLPGDTSYTKPSTASESIHSFTSAPPVSFSGSAYGVGNGSDSYNESRHEYPHHMESPALGRNWSSHKPQNSIMDTRNKSTQMPNSSIDSIFQEHRIMQREAQQSSIPGGISRIRNSHSSQQEIQSPGFLSVPSESLQPEQLAQLASSLGQQQRQSARTPNPATGEDFRQRNTMNESDNIPRTSQTFGMQNNEVNSQPSTSQFGQVQQLQQRQQQVSTVSAAPHTVQTAVQGNQQLQSTSTNEAVETDPQKRLQATLQLAAALLQQIQGKGS</sequence>
<dbReference type="SUPFAM" id="SSF54928">
    <property type="entry name" value="RNA-binding domain, RBD"/>
    <property type="match status" value="2"/>
</dbReference>
<dbReference type="GO" id="GO:0006874">
    <property type="term" value="P:intracellular calcium ion homeostasis"/>
    <property type="evidence" value="ECO:0007669"/>
    <property type="project" value="TreeGrafter"/>
</dbReference>
<dbReference type="InterPro" id="IPR035979">
    <property type="entry name" value="RBD_domain_sf"/>
</dbReference>
<dbReference type="Proteomes" id="UP000290289">
    <property type="component" value="Chromosome 9"/>
</dbReference>
<dbReference type="InterPro" id="IPR012921">
    <property type="entry name" value="SPOC_C"/>
</dbReference>
<keyword evidence="10" id="KW-0406">Ion transport</keyword>
<feature type="domain" description="RRM" evidence="15">
    <location>
        <begin position="577"/>
        <end position="649"/>
    </location>
</feature>
<gene>
    <name evidence="16" type="ORF">DVH24_032537</name>
</gene>
<dbReference type="FunFam" id="3.30.70.330:FF:000522">
    <property type="entry name" value="RNA recognition motif (RRM)-containing protein"/>
    <property type="match status" value="1"/>
</dbReference>
<dbReference type="InterPro" id="IPR004837">
    <property type="entry name" value="NaCa_Exmemb"/>
</dbReference>
<feature type="region of interest" description="Disordered" evidence="13">
    <location>
        <begin position="544"/>
        <end position="574"/>
    </location>
</feature>
<dbReference type="InterPro" id="IPR000504">
    <property type="entry name" value="RRM_dom"/>
</dbReference>
<evidence type="ECO:0000256" key="4">
    <source>
        <dbReference type="ARBA" id="ARBA00022449"/>
    </source>
</evidence>
<feature type="compositionally biased region" description="Low complexity" evidence="13">
    <location>
        <begin position="1318"/>
        <end position="1335"/>
    </location>
</feature>
<evidence type="ECO:0000256" key="6">
    <source>
        <dbReference type="ARBA" id="ARBA00022568"/>
    </source>
</evidence>
<feature type="transmembrane region" description="Helical" evidence="14">
    <location>
        <begin position="456"/>
        <end position="475"/>
    </location>
</feature>
<dbReference type="Gene3D" id="1.20.1420.30">
    <property type="entry name" value="NCX, central ion-binding region"/>
    <property type="match status" value="2"/>
</dbReference>
<dbReference type="CDD" id="cd21546">
    <property type="entry name" value="SPOC_FPA-like"/>
    <property type="match status" value="1"/>
</dbReference>
<dbReference type="STRING" id="3750.A0A498J3W1"/>
<dbReference type="Gene3D" id="3.30.70.330">
    <property type="match status" value="2"/>
</dbReference>
<evidence type="ECO:0000256" key="10">
    <source>
        <dbReference type="ARBA" id="ARBA00023065"/>
    </source>
</evidence>
<keyword evidence="7 14" id="KW-0812">Transmembrane</keyword>
<dbReference type="PANTHER" id="PTHR31503:SF49">
    <property type="entry name" value="VACUOLAR CATION_PROTON EXCHANGER"/>
    <property type="match status" value="1"/>
</dbReference>
<evidence type="ECO:0000256" key="14">
    <source>
        <dbReference type="SAM" id="Phobius"/>
    </source>
</evidence>
<feature type="transmembrane region" description="Helical" evidence="14">
    <location>
        <begin position="216"/>
        <end position="238"/>
    </location>
</feature>
<evidence type="ECO:0000256" key="9">
    <source>
        <dbReference type="ARBA" id="ARBA00022989"/>
    </source>
</evidence>
<dbReference type="InterPro" id="IPR004798">
    <property type="entry name" value="CAX-like"/>
</dbReference>
<dbReference type="InterPro" id="IPR012677">
    <property type="entry name" value="Nucleotide-bd_a/b_plait_sf"/>
</dbReference>
<evidence type="ECO:0000256" key="1">
    <source>
        <dbReference type="ARBA" id="ARBA00004128"/>
    </source>
</evidence>
<keyword evidence="3" id="KW-0813">Transport</keyword>
<keyword evidence="11 14" id="KW-0472">Membrane</keyword>
<keyword evidence="8" id="KW-0106">Calcium</keyword>
<dbReference type="GO" id="GO:0009705">
    <property type="term" value="C:plant-type vacuole membrane"/>
    <property type="evidence" value="ECO:0007669"/>
    <property type="project" value="TreeGrafter"/>
</dbReference>
<evidence type="ECO:0000256" key="12">
    <source>
        <dbReference type="PROSITE-ProRule" id="PRU00176"/>
    </source>
</evidence>
<dbReference type="InterPro" id="IPR004713">
    <property type="entry name" value="CaH_exchang"/>
</dbReference>
<feature type="transmembrane region" description="Helical" evidence="14">
    <location>
        <begin position="376"/>
        <end position="394"/>
    </location>
</feature>
<organism evidence="16 17">
    <name type="scientific">Malus domestica</name>
    <name type="common">Apple</name>
    <name type="synonym">Pyrus malus</name>
    <dbReference type="NCBI Taxonomy" id="3750"/>
    <lineage>
        <taxon>Eukaryota</taxon>
        <taxon>Viridiplantae</taxon>
        <taxon>Streptophyta</taxon>
        <taxon>Embryophyta</taxon>
        <taxon>Tracheophyta</taxon>
        <taxon>Spermatophyta</taxon>
        <taxon>Magnoliopsida</taxon>
        <taxon>eudicotyledons</taxon>
        <taxon>Gunneridae</taxon>
        <taxon>Pentapetalae</taxon>
        <taxon>rosids</taxon>
        <taxon>fabids</taxon>
        <taxon>Rosales</taxon>
        <taxon>Rosaceae</taxon>
        <taxon>Amygdaloideae</taxon>
        <taxon>Maleae</taxon>
        <taxon>Malus</taxon>
    </lineage>
</organism>
<feature type="region of interest" description="Disordered" evidence="13">
    <location>
        <begin position="648"/>
        <end position="677"/>
    </location>
</feature>
<keyword evidence="4" id="KW-0050">Antiport</keyword>
<evidence type="ECO:0000256" key="13">
    <source>
        <dbReference type="SAM" id="MobiDB-lite"/>
    </source>
</evidence>
<evidence type="ECO:0000256" key="2">
    <source>
        <dbReference type="ARBA" id="ARBA00008248"/>
    </source>
</evidence>
<dbReference type="SMART" id="SM00360">
    <property type="entry name" value="RRM"/>
    <property type="match status" value="2"/>
</dbReference>
<comment type="similarity">
    <text evidence="2">Belongs to the Ca(2+):cation antiporter (CaCA) (TC 2.A.19) family. Cation/proton exchanger (CAX) subfamily.</text>
</comment>